<dbReference type="Proteomes" id="UP000070544">
    <property type="component" value="Unassembled WGS sequence"/>
</dbReference>
<keyword evidence="3" id="KW-1185">Reference proteome</keyword>
<name>A0A139AUU2_GONPJ</name>
<dbReference type="OrthoDB" id="2103572at2759"/>
<dbReference type="OMA" id="HETHPMH"/>
<feature type="region of interest" description="Disordered" evidence="1">
    <location>
        <begin position="198"/>
        <end position="221"/>
    </location>
</feature>
<evidence type="ECO:0000313" key="2">
    <source>
        <dbReference type="EMBL" id="KXS20501.1"/>
    </source>
</evidence>
<feature type="compositionally biased region" description="Low complexity" evidence="1">
    <location>
        <begin position="198"/>
        <end position="215"/>
    </location>
</feature>
<evidence type="ECO:0000256" key="1">
    <source>
        <dbReference type="SAM" id="MobiDB-lite"/>
    </source>
</evidence>
<evidence type="ECO:0000313" key="3">
    <source>
        <dbReference type="Proteomes" id="UP000070544"/>
    </source>
</evidence>
<gene>
    <name evidence="2" type="ORF">M427DRAFT_52108</name>
</gene>
<reference evidence="2 3" key="1">
    <citation type="journal article" date="2015" name="Genome Biol. Evol.">
        <title>Phylogenomic analyses indicate that early fungi evolved digesting cell walls of algal ancestors of land plants.</title>
        <authorList>
            <person name="Chang Y."/>
            <person name="Wang S."/>
            <person name="Sekimoto S."/>
            <person name="Aerts A.L."/>
            <person name="Choi C."/>
            <person name="Clum A."/>
            <person name="LaButti K.M."/>
            <person name="Lindquist E.A."/>
            <person name="Yee Ngan C."/>
            <person name="Ohm R.A."/>
            <person name="Salamov A.A."/>
            <person name="Grigoriev I.V."/>
            <person name="Spatafora J.W."/>
            <person name="Berbee M.L."/>
        </authorList>
    </citation>
    <scope>NUCLEOTIDE SEQUENCE [LARGE SCALE GENOMIC DNA]</scope>
    <source>
        <strain evidence="2 3">JEL478</strain>
    </source>
</reference>
<organism evidence="2 3">
    <name type="scientific">Gonapodya prolifera (strain JEL478)</name>
    <name type="common">Monoblepharis prolifera</name>
    <dbReference type="NCBI Taxonomy" id="1344416"/>
    <lineage>
        <taxon>Eukaryota</taxon>
        <taxon>Fungi</taxon>
        <taxon>Fungi incertae sedis</taxon>
        <taxon>Chytridiomycota</taxon>
        <taxon>Chytridiomycota incertae sedis</taxon>
        <taxon>Monoblepharidomycetes</taxon>
        <taxon>Monoblepharidales</taxon>
        <taxon>Gonapodyaceae</taxon>
        <taxon>Gonapodya</taxon>
    </lineage>
</organism>
<dbReference type="AlphaFoldDB" id="A0A139AUU2"/>
<sequence length="350" mass="37548">MATIPPTRQFSPQSPSAAALRLASVVHLLARWGIESAAATVKDFSISPAASRLNTALDKVVSSLYANKLDAHLSKRELHLLTGLELGTWCGGKRGSIERRWESLGFLLWYLRILPPPGTIPRPYQPITALHTRDSLFLSTGIQPQNSSSVARFLAKFPPNASTSSLAVDPDDLRSCLNLYEAWYWRSRAQRVLEVTARTSLSSSDDSTSASTSPSPRIPRALSNLSRHIPSAITSAADILSSSGTLLPSETAAVHETHPMHSHGLVRDFLPTGPGSVGHVPYSSLSPAQRAPFESIVQTRLAEAGWCAGLCKVDAEGDDEGFAFVNPVSAIWKAEEPISEGGQGVPAVNV</sequence>
<accession>A0A139AUU2</accession>
<dbReference type="EMBL" id="KQ965735">
    <property type="protein sequence ID" value="KXS20501.1"/>
    <property type="molecule type" value="Genomic_DNA"/>
</dbReference>
<protein>
    <submittedName>
        <fullName evidence="2">Uncharacterized protein</fullName>
    </submittedName>
</protein>
<proteinExistence type="predicted"/>